<dbReference type="InterPro" id="IPR015655">
    <property type="entry name" value="PP2C"/>
</dbReference>
<comment type="caution">
    <text evidence="12">The sequence shown here is derived from an EMBL/GenBank/DDBJ whole genome shotgun (WGS) entry which is preliminary data.</text>
</comment>
<dbReference type="SMART" id="SM00332">
    <property type="entry name" value="PP2Cc"/>
    <property type="match status" value="1"/>
</dbReference>
<dbReference type="OrthoDB" id="10264738at2759"/>
<keyword evidence="4" id="KW-0479">Metal-binding</keyword>
<dbReference type="STRING" id="48709.A0A1D2MP06"/>
<evidence type="ECO:0000256" key="7">
    <source>
        <dbReference type="ARBA" id="ARBA00022912"/>
    </source>
</evidence>
<dbReference type="GO" id="GO:0046872">
    <property type="term" value="F:metal ion binding"/>
    <property type="evidence" value="ECO:0007669"/>
    <property type="project" value="UniProtKB-KW"/>
</dbReference>
<keyword evidence="13" id="KW-1185">Reference proteome</keyword>
<dbReference type="Gene3D" id="3.60.40.10">
    <property type="entry name" value="PPM-type phosphatase domain"/>
    <property type="match status" value="1"/>
</dbReference>
<evidence type="ECO:0000256" key="5">
    <source>
        <dbReference type="ARBA" id="ARBA00022801"/>
    </source>
</evidence>
<comment type="similarity">
    <text evidence="2 9">Belongs to the PP2C family.</text>
</comment>
<feature type="compositionally biased region" description="Polar residues" evidence="10">
    <location>
        <begin position="494"/>
        <end position="507"/>
    </location>
</feature>
<evidence type="ECO:0000256" key="8">
    <source>
        <dbReference type="ARBA" id="ARBA00023211"/>
    </source>
</evidence>
<evidence type="ECO:0000256" key="3">
    <source>
        <dbReference type="ARBA" id="ARBA00013081"/>
    </source>
</evidence>
<dbReference type="InterPro" id="IPR036457">
    <property type="entry name" value="PPM-type-like_dom_sf"/>
</dbReference>
<dbReference type="SUPFAM" id="SSF81606">
    <property type="entry name" value="PP2C-like"/>
    <property type="match status" value="1"/>
</dbReference>
<dbReference type="PROSITE" id="PS01032">
    <property type="entry name" value="PPM_1"/>
    <property type="match status" value="1"/>
</dbReference>
<evidence type="ECO:0000256" key="1">
    <source>
        <dbReference type="ARBA" id="ARBA00001936"/>
    </source>
</evidence>
<gene>
    <name evidence="12" type="ORF">Ocin01_11939</name>
</gene>
<dbReference type="PANTHER" id="PTHR13832:SF803">
    <property type="entry name" value="PROTEIN PHOSPHATASE 1G"/>
    <property type="match status" value="1"/>
</dbReference>
<dbReference type="Pfam" id="PF00481">
    <property type="entry name" value="PP2C"/>
    <property type="match status" value="1"/>
</dbReference>
<dbReference type="GO" id="GO:0004722">
    <property type="term" value="F:protein serine/threonine phosphatase activity"/>
    <property type="evidence" value="ECO:0007669"/>
    <property type="project" value="UniProtKB-EC"/>
</dbReference>
<name>A0A1D2MP06_ORCCI</name>
<reference evidence="12 13" key="1">
    <citation type="journal article" date="2016" name="Genome Biol. Evol.">
        <title>Gene Family Evolution Reflects Adaptation to Soil Environmental Stressors in the Genome of the Collembolan Orchesella cincta.</title>
        <authorList>
            <person name="Faddeeva-Vakhrusheva A."/>
            <person name="Derks M.F."/>
            <person name="Anvar S.Y."/>
            <person name="Agamennone V."/>
            <person name="Suring W."/>
            <person name="Smit S."/>
            <person name="van Straalen N.M."/>
            <person name="Roelofs D."/>
        </authorList>
    </citation>
    <scope>NUCLEOTIDE SEQUENCE [LARGE SCALE GENOMIC DNA]</scope>
    <source>
        <tissue evidence="12">Mixed pool</tissue>
    </source>
</reference>
<evidence type="ECO:0000259" key="11">
    <source>
        <dbReference type="PROSITE" id="PS51746"/>
    </source>
</evidence>
<dbReference type="InterPro" id="IPR001932">
    <property type="entry name" value="PPM-type_phosphatase-like_dom"/>
</dbReference>
<dbReference type="Proteomes" id="UP000094527">
    <property type="component" value="Unassembled WGS sequence"/>
</dbReference>
<dbReference type="InterPro" id="IPR000222">
    <property type="entry name" value="PP2C_BS"/>
</dbReference>
<keyword evidence="6" id="KW-0460">Magnesium</keyword>
<evidence type="ECO:0000256" key="2">
    <source>
        <dbReference type="ARBA" id="ARBA00006702"/>
    </source>
</evidence>
<evidence type="ECO:0000256" key="9">
    <source>
        <dbReference type="RuleBase" id="RU003465"/>
    </source>
</evidence>
<dbReference type="PANTHER" id="PTHR13832">
    <property type="entry name" value="PROTEIN PHOSPHATASE 2C"/>
    <property type="match status" value="1"/>
</dbReference>
<sequence length="544" mass="60340">MFLKTHKISLLQYSLRSFTYRLPQCVRLKRDYHPPHHSVRLFCSALTQDNSLHPSRSFSLFLLLISQKDRSPKDSPSQFSTAFTLLRSAYFSAVNFYLSARTSGVSRFNIIRSVYNSIVEMQVADRLPSPVTEKLSESFENSLVKVGSSSMQGWRTKMEDAHSIILKPRQDRPAHFFGVYDGHGTELFAQDAAQKLFYDWIIKREDYWKGQVKAAIETVSLKSLCIEAFCLYEKSLKANRQFQDLHGGTTANVVLLRNGQVYCGNLGDSRAVACIKGKPFPLSQDHKPSLPSERERIRKAGGIVTPAGRVQFKGHVGSLGLSRAFGDWKYKRAAKSDDQQMVIANPDVTQYTLTSDWEFVVLACDGIWTSKENKDVISFVRERLQQQVEPQLICEELIMSCLATDSTAPHGCDNMTVIIVCCLHGKCWKDYCDKIAGVTVPVPEAGGPVGSLLGADPDPVDDSGDADLVIETPGWIALTRENDTSDQSEGAAGGSSTQSDAGSTQVEPTPDSHENSGTEAHQTAGWSWYIPWHSKPAGDKGNQK</sequence>
<evidence type="ECO:0000256" key="4">
    <source>
        <dbReference type="ARBA" id="ARBA00022723"/>
    </source>
</evidence>
<dbReference type="CDD" id="cd00143">
    <property type="entry name" value="PP2Cc"/>
    <property type="match status" value="1"/>
</dbReference>
<accession>A0A1D2MP06</accession>
<dbReference type="EMBL" id="LJIJ01000759">
    <property type="protein sequence ID" value="ODM94743.1"/>
    <property type="molecule type" value="Genomic_DNA"/>
</dbReference>
<evidence type="ECO:0000313" key="12">
    <source>
        <dbReference type="EMBL" id="ODM94743.1"/>
    </source>
</evidence>
<keyword evidence="7 9" id="KW-0904">Protein phosphatase</keyword>
<evidence type="ECO:0000256" key="6">
    <source>
        <dbReference type="ARBA" id="ARBA00022842"/>
    </source>
</evidence>
<feature type="region of interest" description="Disordered" evidence="10">
    <location>
        <begin position="481"/>
        <end position="544"/>
    </location>
</feature>
<comment type="cofactor">
    <cofactor evidence="1">
        <name>Mn(2+)</name>
        <dbReference type="ChEBI" id="CHEBI:29035"/>
    </cofactor>
</comment>
<protein>
    <recommendedName>
        <fullName evidence="3">protein-serine/threonine phosphatase</fullName>
        <ecNumber evidence="3">3.1.3.16</ecNumber>
    </recommendedName>
</protein>
<organism evidence="12 13">
    <name type="scientific">Orchesella cincta</name>
    <name type="common">Springtail</name>
    <name type="synonym">Podura cincta</name>
    <dbReference type="NCBI Taxonomy" id="48709"/>
    <lineage>
        <taxon>Eukaryota</taxon>
        <taxon>Metazoa</taxon>
        <taxon>Ecdysozoa</taxon>
        <taxon>Arthropoda</taxon>
        <taxon>Hexapoda</taxon>
        <taxon>Collembola</taxon>
        <taxon>Entomobryomorpha</taxon>
        <taxon>Entomobryoidea</taxon>
        <taxon>Orchesellidae</taxon>
        <taxon>Orchesellinae</taxon>
        <taxon>Orchesella</taxon>
    </lineage>
</organism>
<dbReference type="EC" id="3.1.3.16" evidence="3"/>
<feature type="domain" description="PPM-type phosphatase" evidence="11">
    <location>
        <begin position="145"/>
        <end position="422"/>
    </location>
</feature>
<evidence type="ECO:0000256" key="10">
    <source>
        <dbReference type="SAM" id="MobiDB-lite"/>
    </source>
</evidence>
<dbReference type="AlphaFoldDB" id="A0A1D2MP06"/>
<evidence type="ECO:0000313" key="13">
    <source>
        <dbReference type="Proteomes" id="UP000094527"/>
    </source>
</evidence>
<proteinExistence type="inferred from homology"/>
<dbReference type="PROSITE" id="PS51746">
    <property type="entry name" value="PPM_2"/>
    <property type="match status" value="1"/>
</dbReference>
<keyword evidence="5 9" id="KW-0378">Hydrolase</keyword>
<keyword evidence="8" id="KW-0464">Manganese</keyword>